<organism evidence="3 4">
    <name type="scientific">Bimuria novae-zelandiae CBS 107.79</name>
    <dbReference type="NCBI Taxonomy" id="1447943"/>
    <lineage>
        <taxon>Eukaryota</taxon>
        <taxon>Fungi</taxon>
        <taxon>Dikarya</taxon>
        <taxon>Ascomycota</taxon>
        <taxon>Pezizomycotina</taxon>
        <taxon>Dothideomycetes</taxon>
        <taxon>Pleosporomycetidae</taxon>
        <taxon>Pleosporales</taxon>
        <taxon>Massarineae</taxon>
        <taxon>Didymosphaeriaceae</taxon>
        <taxon>Bimuria</taxon>
    </lineage>
</organism>
<feature type="compositionally biased region" description="Polar residues" evidence="1">
    <location>
        <begin position="129"/>
        <end position="140"/>
    </location>
</feature>
<feature type="chain" id="PRO_5025518728" evidence="2">
    <location>
        <begin position="22"/>
        <end position="140"/>
    </location>
</feature>
<feature type="region of interest" description="Disordered" evidence="1">
    <location>
        <begin position="48"/>
        <end position="140"/>
    </location>
</feature>
<proteinExistence type="predicted"/>
<dbReference type="AlphaFoldDB" id="A0A6A5UVX0"/>
<evidence type="ECO:0000256" key="1">
    <source>
        <dbReference type="SAM" id="MobiDB-lite"/>
    </source>
</evidence>
<evidence type="ECO:0000313" key="3">
    <source>
        <dbReference type="EMBL" id="KAF1968129.1"/>
    </source>
</evidence>
<gene>
    <name evidence="3" type="ORF">BU23DRAFT_572647</name>
</gene>
<evidence type="ECO:0000256" key="2">
    <source>
        <dbReference type="SAM" id="SignalP"/>
    </source>
</evidence>
<name>A0A6A5UVX0_9PLEO</name>
<feature type="compositionally biased region" description="Polar residues" evidence="1">
    <location>
        <begin position="51"/>
        <end position="63"/>
    </location>
</feature>
<protein>
    <submittedName>
        <fullName evidence="3">Uncharacterized protein</fullName>
    </submittedName>
</protein>
<dbReference type="Proteomes" id="UP000800036">
    <property type="component" value="Unassembled WGS sequence"/>
</dbReference>
<keyword evidence="4" id="KW-1185">Reference proteome</keyword>
<evidence type="ECO:0000313" key="4">
    <source>
        <dbReference type="Proteomes" id="UP000800036"/>
    </source>
</evidence>
<accession>A0A6A5UVX0</accession>
<sequence length="140" mass="13515">MHSATILVLLIPIIGTANVIAVPPPCCKPTLTGPGSVFGTVTLSAPLAEGTEQTPGKNSTITGPGSAPTFTACAPTAEGPGQILGEKPPVTGPGSAPILTPGAPIAKGPGPTPGERPTVTGPGVVLGTFTLSGPTAQPPQ</sequence>
<reference evidence="3" key="1">
    <citation type="journal article" date="2020" name="Stud. Mycol.">
        <title>101 Dothideomycetes genomes: a test case for predicting lifestyles and emergence of pathogens.</title>
        <authorList>
            <person name="Haridas S."/>
            <person name="Albert R."/>
            <person name="Binder M."/>
            <person name="Bloem J."/>
            <person name="Labutti K."/>
            <person name="Salamov A."/>
            <person name="Andreopoulos B."/>
            <person name="Baker S."/>
            <person name="Barry K."/>
            <person name="Bills G."/>
            <person name="Bluhm B."/>
            <person name="Cannon C."/>
            <person name="Castanera R."/>
            <person name="Culley D."/>
            <person name="Daum C."/>
            <person name="Ezra D."/>
            <person name="Gonzalez J."/>
            <person name="Henrissat B."/>
            <person name="Kuo A."/>
            <person name="Liang C."/>
            <person name="Lipzen A."/>
            <person name="Lutzoni F."/>
            <person name="Magnuson J."/>
            <person name="Mondo S."/>
            <person name="Nolan M."/>
            <person name="Ohm R."/>
            <person name="Pangilinan J."/>
            <person name="Park H.-J."/>
            <person name="Ramirez L."/>
            <person name="Alfaro M."/>
            <person name="Sun H."/>
            <person name="Tritt A."/>
            <person name="Yoshinaga Y."/>
            <person name="Zwiers L.-H."/>
            <person name="Turgeon B."/>
            <person name="Goodwin S."/>
            <person name="Spatafora J."/>
            <person name="Crous P."/>
            <person name="Grigoriev I."/>
        </authorList>
    </citation>
    <scope>NUCLEOTIDE SEQUENCE</scope>
    <source>
        <strain evidence="3">CBS 107.79</strain>
    </source>
</reference>
<keyword evidence="2" id="KW-0732">Signal</keyword>
<dbReference type="EMBL" id="ML976724">
    <property type="protein sequence ID" value="KAF1968129.1"/>
    <property type="molecule type" value="Genomic_DNA"/>
</dbReference>
<feature type="signal peptide" evidence="2">
    <location>
        <begin position="1"/>
        <end position="21"/>
    </location>
</feature>